<organism evidence="2 3">
    <name type="scientific">Thalassiosira oceanica</name>
    <name type="common">Marine diatom</name>
    <dbReference type="NCBI Taxonomy" id="159749"/>
    <lineage>
        <taxon>Eukaryota</taxon>
        <taxon>Sar</taxon>
        <taxon>Stramenopiles</taxon>
        <taxon>Ochrophyta</taxon>
        <taxon>Bacillariophyta</taxon>
        <taxon>Coscinodiscophyceae</taxon>
        <taxon>Thalassiosirophycidae</taxon>
        <taxon>Thalassiosirales</taxon>
        <taxon>Thalassiosiraceae</taxon>
        <taxon>Thalassiosira</taxon>
    </lineage>
</organism>
<feature type="region of interest" description="Disordered" evidence="1">
    <location>
        <begin position="128"/>
        <end position="178"/>
    </location>
</feature>
<protein>
    <submittedName>
        <fullName evidence="2">Uncharacterized protein</fullName>
    </submittedName>
</protein>
<reference evidence="2 3" key="1">
    <citation type="journal article" date="2012" name="Genome Biol.">
        <title>Genome and low-iron response of an oceanic diatom adapted to chronic iron limitation.</title>
        <authorList>
            <person name="Lommer M."/>
            <person name="Specht M."/>
            <person name="Roy A.S."/>
            <person name="Kraemer L."/>
            <person name="Andreson R."/>
            <person name="Gutowska M.A."/>
            <person name="Wolf J."/>
            <person name="Bergner S.V."/>
            <person name="Schilhabel M.B."/>
            <person name="Klostermeier U.C."/>
            <person name="Beiko R.G."/>
            <person name="Rosenstiel P."/>
            <person name="Hippler M."/>
            <person name="Laroche J."/>
        </authorList>
    </citation>
    <scope>NUCLEOTIDE SEQUENCE [LARGE SCALE GENOMIC DNA]</scope>
    <source>
        <strain evidence="2 3">CCMP1005</strain>
    </source>
</reference>
<keyword evidence="3" id="KW-1185">Reference proteome</keyword>
<gene>
    <name evidence="2" type="ORF">THAOC_34753</name>
</gene>
<evidence type="ECO:0000256" key="1">
    <source>
        <dbReference type="SAM" id="MobiDB-lite"/>
    </source>
</evidence>
<evidence type="ECO:0000313" key="3">
    <source>
        <dbReference type="Proteomes" id="UP000266841"/>
    </source>
</evidence>
<dbReference type="AlphaFoldDB" id="K0RIR7"/>
<accession>K0RIR7</accession>
<comment type="caution">
    <text evidence="2">The sequence shown here is derived from an EMBL/GenBank/DDBJ whole genome shotgun (WGS) entry which is preliminary data.</text>
</comment>
<evidence type="ECO:0000313" key="2">
    <source>
        <dbReference type="EMBL" id="EJK46577.1"/>
    </source>
</evidence>
<feature type="compositionally biased region" description="Basic and acidic residues" evidence="1">
    <location>
        <begin position="82"/>
        <end position="97"/>
    </location>
</feature>
<name>K0RIR7_THAOC</name>
<proteinExistence type="predicted"/>
<feature type="region of interest" description="Disordered" evidence="1">
    <location>
        <begin position="76"/>
        <end position="97"/>
    </location>
</feature>
<dbReference type="EMBL" id="AGNL01047666">
    <property type="protein sequence ID" value="EJK46577.1"/>
    <property type="molecule type" value="Genomic_DNA"/>
</dbReference>
<sequence length="447" mass="50540">MEGDEDTDEGEVKFVAARSLSCSYMITENRALRFSRDHVLGVEDDSEDGTGEWPTQSAPGRIFDIDSAVSDLLENGRALDPTGRDTDVHQPTDADEWKHADRTLAEDQNSYGEGRQSLQFASNIVGFEPDAEESGGGFGGEESEPQENKTPTLDVESVGSAPTDEEKDKPEKWLGGGYGDDYSDNLDIDYFHDNGIRKMMINPIDPKQFKICEWCDTSEYVIYLAIRQKVPSTFEDSVKRAELNVDADFNRDYLVPMGFRHIPMLVVNLTPEQVRGLNFSGELPMTTVCLEGDWAEQRGKPFECSVGIKRESQEELRRLLARVDGLPPMDEGDGDLMCDRIPLFCFQRGCRLKNRPERRTVGYDVRKEFRNLRMRSYNWWCVVGSSLRVKEVDAPFDNFRVLGDAVCSKWDAEADEDACRCGGLLSLDCDDDEEEESKPSRLKHLLE</sequence>
<dbReference type="Proteomes" id="UP000266841">
    <property type="component" value="Unassembled WGS sequence"/>
</dbReference>
<feature type="region of interest" description="Disordered" evidence="1">
    <location>
        <begin position="42"/>
        <end position="62"/>
    </location>
</feature>